<accession>A0ABN9UBJ8</accession>
<keyword evidence="4" id="KW-1185">Reference proteome</keyword>
<proteinExistence type="predicted"/>
<evidence type="ECO:0000256" key="1">
    <source>
        <dbReference type="SAM" id="Coils"/>
    </source>
</evidence>
<feature type="region of interest" description="Disordered" evidence="2">
    <location>
        <begin position="1"/>
        <end position="31"/>
    </location>
</feature>
<keyword evidence="1" id="KW-0175">Coiled coil</keyword>
<name>A0ABN9UBJ8_9DINO</name>
<comment type="caution">
    <text evidence="3">The sequence shown here is derived from an EMBL/GenBank/DDBJ whole genome shotgun (WGS) entry which is preliminary data.</text>
</comment>
<evidence type="ECO:0000256" key="2">
    <source>
        <dbReference type="SAM" id="MobiDB-lite"/>
    </source>
</evidence>
<feature type="region of interest" description="Disordered" evidence="2">
    <location>
        <begin position="237"/>
        <end position="329"/>
    </location>
</feature>
<dbReference type="EMBL" id="CAUYUJ010015665">
    <property type="protein sequence ID" value="CAK0856780.1"/>
    <property type="molecule type" value="Genomic_DNA"/>
</dbReference>
<evidence type="ECO:0000313" key="4">
    <source>
        <dbReference type="Proteomes" id="UP001189429"/>
    </source>
</evidence>
<feature type="non-terminal residue" evidence="3">
    <location>
        <position position="447"/>
    </location>
</feature>
<protein>
    <submittedName>
        <fullName evidence="3">Uncharacterized protein</fullName>
    </submittedName>
</protein>
<reference evidence="3" key="1">
    <citation type="submission" date="2023-10" db="EMBL/GenBank/DDBJ databases">
        <authorList>
            <person name="Chen Y."/>
            <person name="Shah S."/>
            <person name="Dougan E. K."/>
            <person name="Thang M."/>
            <person name="Chan C."/>
        </authorList>
    </citation>
    <scope>NUCLEOTIDE SEQUENCE [LARGE SCALE GENOMIC DNA]</scope>
</reference>
<organism evidence="3 4">
    <name type="scientific">Prorocentrum cordatum</name>
    <dbReference type="NCBI Taxonomy" id="2364126"/>
    <lineage>
        <taxon>Eukaryota</taxon>
        <taxon>Sar</taxon>
        <taxon>Alveolata</taxon>
        <taxon>Dinophyceae</taxon>
        <taxon>Prorocentrales</taxon>
        <taxon>Prorocentraceae</taxon>
        <taxon>Prorocentrum</taxon>
    </lineage>
</organism>
<sequence>MGPGDGGKGDTKGKGRKGKGGKGPDAADGAQFMVAQPEGAEVDIGDLERMVAMLERVGDVASAAKHKCTLTERRRKAAEKAYVAPLSQRVTMAHKQAAEVSQKLEKAVAHFERLQEGFEQQRKWVQQLTDELEEREKEHCRLVVELKETYVPPQQAPAQALSVAGILDGTIETIPLSFAGQGFDDAEYDMEEADKRELEDRTARLQTELAAAVKAMFGQAAEKAKAFKVEQEQMAARLAGKRRRQDPEAAALGPEERVLETGSSSAQPESVARRPLRPRSRLDGASSLNKGVAADQLGPAARGGPPGSGPGTMGLPLPEPIDPDGPEAAFYDGVTMSAARWIPRLHSSESGADCWMQWCKPYVRELLMQVQHDHWVQEARQGRSLDQMAEDICAEAWEDGAENHVNILGFFDWCESNDRDMLRWALRRHWEELRRIKNEMGDLLSLP</sequence>
<feature type="coiled-coil region" evidence="1">
    <location>
        <begin position="188"/>
        <end position="215"/>
    </location>
</feature>
<gene>
    <name evidence="3" type="ORF">PCOR1329_LOCUS47060</name>
</gene>
<dbReference type="Proteomes" id="UP001189429">
    <property type="component" value="Unassembled WGS sequence"/>
</dbReference>
<evidence type="ECO:0000313" key="3">
    <source>
        <dbReference type="EMBL" id="CAK0856780.1"/>
    </source>
</evidence>